<dbReference type="SUPFAM" id="SSF52540">
    <property type="entry name" value="P-loop containing nucleoside triphosphate hydrolases"/>
    <property type="match status" value="1"/>
</dbReference>
<dbReference type="Gene3D" id="3.40.850.10">
    <property type="entry name" value="Kinesin motor domain"/>
    <property type="match status" value="1"/>
</dbReference>
<evidence type="ECO:0000256" key="6">
    <source>
        <dbReference type="RuleBase" id="RU000394"/>
    </source>
</evidence>
<evidence type="ECO:0000256" key="4">
    <source>
        <dbReference type="ARBA" id="ARBA00023175"/>
    </source>
</evidence>
<evidence type="ECO:0000313" key="11">
    <source>
        <dbReference type="Proteomes" id="UP001165122"/>
    </source>
</evidence>
<dbReference type="GO" id="GO:0007018">
    <property type="term" value="P:microtubule-based movement"/>
    <property type="evidence" value="ECO:0007669"/>
    <property type="project" value="InterPro"/>
</dbReference>
<dbReference type="InterPro" id="IPR036961">
    <property type="entry name" value="Kinesin_motor_dom_sf"/>
</dbReference>
<dbReference type="InterPro" id="IPR019821">
    <property type="entry name" value="Kinesin_motor_CS"/>
</dbReference>
<comment type="similarity">
    <text evidence="5 6">Belongs to the TRAFAC class myosin-kinesin ATPase superfamily. Kinesin family.</text>
</comment>
<evidence type="ECO:0000256" key="7">
    <source>
        <dbReference type="SAM" id="Coils"/>
    </source>
</evidence>
<evidence type="ECO:0000256" key="3">
    <source>
        <dbReference type="ARBA" id="ARBA00023054"/>
    </source>
</evidence>
<feature type="compositionally biased region" description="Basic and acidic residues" evidence="8">
    <location>
        <begin position="447"/>
        <end position="466"/>
    </location>
</feature>
<feature type="coiled-coil region" evidence="7">
    <location>
        <begin position="690"/>
        <end position="717"/>
    </location>
</feature>
<feature type="domain" description="Kinesin motor" evidence="9">
    <location>
        <begin position="14"/>
        <end position="364"/>
    </location>
</feature>
<dbReference type="CDD" id="cd01374">
    <property type="entry name" value="KISc_CENP_E"/>
    <property type="match status" value="1"/>
</dbReference>
<dbReference type="SMART" id="SM00129">
    <property type="entry name" value="KISc"/>
    <property type="match status" value="1"/>
</dbReference>
<keyword evidence="6" id="KW-0493">Microtubule</keyword>
<feature type="binding site" evidence="5">
    <location>
        <begin position="113"/>
        <end position="120"/>
    </location>
    <ligand>
        <name>ATP</name>
        <dbReference type="ChEBI" id="CHEBI:30616"/>
    </ligand>
</feature>
<dbReference type="AlphaFoldDB" id="A0A9W7FTP1"/>
<dbReference type="GO" id="GO:0005524">
    <property type="term" value="F:ATP binding"/>
    <property type="evidence" value="ECO:0007669"/>
    <property type="project" value="UniProtKB-UniRule"/>
</dbReference>
<gene>
    <name evidence="10" type="ORF">TrLO_g3284</name>
</gene>
<accession>A0A9W7FTP1</accession>
<dbReference type="Pfam" id="PF00225">
    <property type="entry name" value="Kinesin"/>
    <property type="match status" value="1"/>
</dbReference>
<keyword evidence="4 5" id="KW-0505">Motor protein</keyword>
<dbReference type="PRINTS" id="PR00380">
    <property type="entry name" value="KINESINHEAVY"/>
</dbReference>
<evidence type="ECO:0000313" key="10">
    <source>
        <dbReference type="EMBL" id="GMI17786.1"/>
    </source>
</evidence>
<sequence>MSQQQQQQASSTTSINVCVRVRPLHLNSPPPTAPPGSPLTVECWNLTSNVIQPNPSFESLSYDSTSSKNKRTAYAFDHLFYPSSQTASIYNLAVKNVVEASMSGYHGSVFAYGQTATGKTYTMQGTGASPGIVPLAVTDCFRYISSCDDREFLLRVSYMEIYNEQINDLFAPSTLNSIRIYEHKGKGVVIKGMKEEVVMSPDQVFALVAAGEAHRHIGATEMNENSSRSHTIFRLVIESRAVRGTKNGSGVRVSTLSLVDLAGSESAAQANTKGSRRSEGHFINKSLLTLGHVIWKLSEASRKNIKVEDIAQHIPYRDSKLTRLLQPSLGGNAQIAIICNVSPEAKHAEETHNTLKFASRAKRIKQQARVTQVLDDATMLQQYREEIGILRTQLNSLAVQNKNFQEQLMSPKGAPHNPEDEGEDEEETQHIQAAIRNLERLILKSADERKREMGSPRRSSQPEHSTKNSFFGDNGAGKNNLFFKRNRSSSLTVDVERNAGLNNGSSNNNNDDDDDDTAKNVEMETPTTSNKPSQAADDKRRAFSIDDEMAAGGSMIAGGDVERIRTSSIRSGTPESSTSNMDSVSLVNELQRVQGLLGAVLEKKNNRKTAESKIQQPTNFTANLNIDLSNMPPTPGGGSDIPTSFSSKDEEITALKQSNKKLEMEKRLRKADAQFLEQSLNDKDQMLCEVANVLDAVEKHQESLEKENTELAEALSRTQSILASRENELLRIKGVSAEEEVF</sequence>
<proteinExistence type="inferred from homology"/>
<feature type="region of interest" description="Disordered" evidence="8">
    <location>
        <begin position="498"/>
        <end position="539"/>
    </location>
</feature>
<comment type="caution">
    <text evidence="10">The sequence shown here is derived from an EMBL/GenBank/DDBJ whole genome shotgun (WGS) entry which is preliminary data.</text>
</comment>
<feature type="region of interest" description="Disordered" evidence="8">
    <location>
        <begin position="447"/>
        <end position="476"/>
    </location>
</feature>
<keyword evidence="3 7" id="KW-0175">Coiled coil</keyword>
<evidence type="ECO:0000256" key="2">
    <source>
        <dbReference type="ARBA" id="ARBA00022840"/>
    </source>
</evidence>
<dbReference type="GO" id="GO:0008017">
    <property type="term" value="F:microtubule binding"/>
    <property type="evidence" value="ECO:0007669"/>
    <property type="project" value="InterPro"/>
</dbReference>
<dbReference type="PROSITE" id="PS00411">
    <property type="entry name" value="KINESIN_MOTOR_1"/>
    <property type="match status" value="1"/>
</dbReference>
<dbReference type="InterPro" id="IPR027640">
    <property type="entry name" value="Kinesin-like_fam"/>
</dbReference>
<evidence type="ECO:0000256" key="1">
    <source>
        <dbReference type="ARBA" id="ARBA00022741"/>
    </source>
</evidence>
<dbReference type="EMBL" id="BRXW01000305">
    <property type="protein sequence ID" value="GMI17786.1"/>
    <property type="molecule type" value="Genomic_DNA"/>
</dbReference>
<feature type="region of interest" description="Disordered" evidence="8">
    <location>
        <begin position="408"/>
        <end position="429"/>
    </location>
</feature>
<dbReference type="Proteomes" id="UP001165122">
    <property type="component" value="Unassembled WGS sequence"/>
</dbReference>
<dbReference type="GO" id="GO:0003777">
    <property type="term" value="F:microtubule motor activity"/>
    <property type="evidence" value="ECO:0007669"/>
    <property type="project" value="InterPro"/>
</dbReference>
<dbReference type="InterPro" id="IPR027417">
    <property type="entry name" value="P-loop_NTPase"/>
</dbReference>
<keyword evidence="2 5" id="KW-0067">ATP-binding</keyword>
<protein>
    <recommendedName>
        <fullName evidence="6">Kinesin-like protein</fullName>
    </recommendedName>
</protein>
<dbReference type="GO" id="GO:0005874">
    <property type="term" value="C:microtubule"/>
    <property type="evidence" value="ECO:0007669"/>
    <property type="project" value="UniProtKB-KW"/>
</dbReference>
<reference evidence="11" key="1">
    <citation type="journal article" date="2023" name="Commun. Biol.">
        <title>Genome analysis of Parmales, the sister group of diatoms, reveals the evolutionary specialization of diatoms from phago-mixotrophs to photoautotrophs.</title>
        <authorList>
            <person name="Ban H."/>
            <person name="Sato S."/>
            <person name="Yoshikawa S."/>
            <person name="Yamada K."/>
            <person name="Nakamura Y."/>
            <person name="Ichinomiya M."/>
            <person name="Sato N."/>
            <person name="Blanc-Mathieu R."/>
            <person name="Endo H."/>
            <person name="Kuwata A."/>
            <person name="Ogata H."/>
        </authorList>
    </citation>
    <scope>NUCLEOTIDE SEQUENCE [LARGE SCALE GENOMIC DNA]</scope>
    <source>
        <strain evidence="11">NIES 3700</strain>
    </source>
</reference>
<dbReference type="InterPro" id="IPR001752">
    <property type="entry name" value="Kinesin_motor_dom"/>
</dbReference>
<organism evidence="10 11">
    <name type="scientific">Triparma laevis f. longispina</name>
    <dbReference type="NCBI Taxonomy" id="1714387"/>
    <lineage>
        <taxon>Eukaryota</taxon>
        <taxon>Sar</taxon>
        <taxon>Stramenopiles</taxon>
        <taxon>Ochrophyta</taxon>
        <taxon>Bolidophyceae</taxon>
        <taxon>Parmales</taxon>
        <taxon>Triparmaceae</taxon>
        <taxon>Triparma</taxon>
    </lineage>
</organism>
<keyword evidence="1 5" id="KW-0547">Nucleotide-binding</keyword>
<evidence type="ECO:0000256" key="8">
    <source>
        <dbReference type="SAM" id="MobiDB-lite"/>
    </source>
</evidence>
<keyword evidence="11" id="KW-1185">Reference proteome</keyword>
<dbReference type="OrthoDB" id="3176171at2759"/>
<dbReference type="PANTHER" id="PTHR47968:SF75">
    <property type="entry name" value="CENTROMERE-ASSOCIATED PROTEIN E"/>
    <property type="match status" value="1"/>
</dbReference>
<name>A0A9W7FTP1_9STRA</name>
<evidence type="ECO:0000259" key="9">
    <source>
        <dbReference type="PROSITE" id="PS50067"/>
    </source>
</evidence>
<dbReference type="PROSITE" id="PS50067">
    <property type="entry name" value="KINESIN_MOTOR_2"/>
    <property type="match status" value="1"/>
</dbReference>
<evidence type="ECO:0000256" key="5">
    <source>
        <dbReference type="PROSITE-ProRule" id="PRU00283"/>
    </source>
</evidence>
<dbReference type="PANTHER" id="PTHR47968">
    <property type="entry name" value="CENTROMERE PROTEIN E"/>
    <property type="match status" value="1"/>
</dbReference>